<feature type="domain" description="PASTA" evidence="1">
    <location>
        <begin position="267"/>
        <end position="331"/>
    </location>
</feature>
<proteinExistence type="predicted"/>
<dbReference type="PROSITE" id="PS51178">
    <property type="entry name" value="PASTA"/>
    <property type="match status" value="3"/>
</dbReference>
<dbReference type="SMART" id="SM00740">
    <property type="entry name" value="PASTA"/>
    <property type="match status" value="5"/>
</dbReference>
<dbReference type="RefSeq" id="WP_166329787.1">
    <property type="nucleotide sequence ID" value="NZ_CP049933.1"/>
</dbReference>
<organism evidence="2 3">
    <name type="scientific">Leucobacter coleopterorum</name>
    <dbReference type="NCBI Taxonomy" id="2714933"/>
    <lineage>
        <taxon>Bacteria</taxon>
        <taxon>Bacillati</taxon>
        <taxon>Actinomycetota</taxon>
        <taxon>Actinomycetes</taxon>
        <taxon>Micrococcales</taxon>
        <taxon>Microbacteriaceae</taxon>
        <taxon>Leucobacter</taxon>
    </lineage>
</organism>
<feature type="domain" description="PASTA" evidence="1">
    <location>
        <begin position="198"/>
        <end position="266"/>
    </location>
</feature>
<dbReference type="InterPro" id="IPR005543">
    <property type="entry name" value="PASTA_dom"/>
</dbReference>
<evidence type="ECO:0000259" key="1">
    <source>
        <dbReference type="PROSITE" id="PS51178"/>
    </source>
</evidence>
<dbReference type="Pfam" id="PF03793">
    <property type="entry name" value="PASTA"/>
    <property type="match status" value="4"/>
</dbReference>
<dbReference type="CDD" id="cd06577">
    <property type="entry name" value="PASTA_pknB"/>
    <property type="match status" value="5"/>
</dbReference>
<accession>A0ABX6JVM6</accession>
<keyword evidence="3" id="KW-1185">Reference proteome</keyword>
<dbReference type="Proteomes" id="UP000503441">
    <property type="component" value="Chromosome"/>
</dbReference>
<gene>
    <name evidence="2" type="ORF">G7066_06030</name>
</gene>
<dbReference type="EMBL" id="CP049933">
    <property type="protein sequence ID" value="QIM18317.1"/>
    <property type="molecule type" value="Genomic_DNA"/>
</dbReference>
<evidence type="ECO:0000313" key="3">
    <source>
        <dbReference type="Proteomes" id="UP000503441"/>
    </source>
</evidence>
<sequence length="334" mass="34094">MAEVPDLVGSNLSTARTALIDRSLEVTEAECSSLKVPAGKVAATTPKAGTRLERGSSVEVCKSTGPEMKAVPTIVGLSIKPAKTAIKNAGFTFGKVIEKRFSDEPADSVLAALGDNGEALGDTYPEQARIDLIVSAGSVPDVAGKSVKNATEILSKSELSVNSELNTKAFNSDVAAGSVISLNTNTDPLRTGDSVGLQISVGSVPDVAGMKVKQATDALAKSELSVDPTLGSEAHSDDVPKGQVISLVLNTDPVRPGDAVGLQVSLGPELFEVPDVSGMGLQEAMDALSNAGFAPTTLVPDALRGFATATETNPAAGQKVPAGTEISVKSTLKL</sequence>
<evidence type="ECO:0000313" key="2">
    <source>
        <dbReference type="EMBL" id="QIM18317.1"/>
    </source>
</evidence>
<name>A0ABX6JVM6_9MICO</name>
<dbReference type="Gene3D" id="3.30.10.20">
    <property type="match status" value="5"/>
</dbReference>
<reference evidence="2 3" key="1">
    <citation type="submission" date="2020-03" db="EMBL/GenBank/DDBJ databases">
        <title>Leucobacter sp. nov., isolated from beetles.</title>
        <authorList>
            <person name="Hyun D.-W."/>
            <person name="Bae J.-W."/>
        </authorList>
    </citation>
    <scope>NUCLEOTIDE SEQUENCE [LARGE SCALE GENOMIC DNA]</scope>
    <source>
        <strain evidence="2 3">HDW9A</strain>
    </source>
</reference>
<protein>
    <submittedName>
        <fullName evidence="2">PASTA domain-containing protein</fullName>
    </submittedName>
</protein>
<feature type="domain" description="PASTA" evidence="1">
    <location>
        <begin position="1"/>
        <end position="64"/>
    </location>
</feature>